<dbReference type="Pfam" id="PF05565">
    <property type="entry name" value="Sipho_Gp157"/>
    <property type="match status" value="1"/>
</dbReference>
<sequence length="173" mass="19408">MTSLYGITTDILELERMLERLEEEGEVYEGASDDMAQFLVAPKEEELASKIDAYVQVVRGREASIKARKAEIQHLQKMNGAEANAVDRLKEAVKDASQQLGRPKLKGHTHSITVSTSKRPAIEIVDDRDVPAQFKEQVLTWKVDKKAIVDHLMETGEIVDGIEARPVTTVRLR</sequence>
<dbReference type="EMBL" id="MT143938">
    <property type="protein sequence ID" value="QJH93005.1"/>
    <property type="molecule type" value="Genomic_DNA"/>
</dbReference>
<reference evidence="2" key="1">
    <citation type="submission" date="2020-03" db="EMBL/GenBank/DDBJ databases">
        <title>The deep terrestrial virosphere.</title>
        <authorList>
            <person name="Holmfeldt K."/>
            <person name="Nilsson E."/>
            <person name="Simone D."/>
            <person name="Lopez-Fernandez M."/>
            <person name="Wu X."/>
            <person name="de Brujin I."/>
            <person name="Lundin D."/>
            <person name="Andersson A."/>
            <person name="Bertilsson S."/>
            <person name="Dopson M."/>
        </authorList>
    </citation>
    <scope>NUCLEOTIDE SEQUENCE</scope>
    <source>
        <strain evidence="2">MM171B02486</strain>
    </source>
</reference>
<proteinExistence type="predicted"/>
<name>A0A6M3X8K1_9ZZZZ</name>
<evidence type="ECO:0000256" key="1">
    <source>
        <dbReference type="SAM" id="Coils"/>
    </source>
</evidence>
<dbReference type="AlphaFoldDB" id="A0A6M3X8K1"/>
<dbReference type="InterPro" id="IPR008840">
    <property type="entry name" value="Sipho_Gp157"/>
</dbReference>
<feature type="coiled-coil region" evidence="1">
    <location>
        <begin position="4"/>
        <end position="31"/>
    </location>
</feature>
<keyword evidence="1" id="KW-0175">Coiled coil</keyword>
<protein>
    <recommendedName>
        <fullName evidence="3">Host-nuclease inhibitor protein</fullName>
    </recommendedName>
</protein>
<organism evidence="2">
    <name type="scientific">viral metagenome</name>
    <dbReference type="NCBI Taxonomy" id="1070528"/>
    <lineage>
        <taxon>unclassified sequences</taxon>
        <taxon>metagenomes</taxon>
        <taxon>organismal metagenomes</taxon>
    </lineage>
</organism>
<evidence type="ECO:0000313" key="2">
    <source>
        <dbReference type="EMBL" id="QJH93005.1"/>
    </source>
</evidence>
<evidence type="ECO:0008006" key="3">
    <source>
        <dbReference type="Google" id="ProtNLM"/>
    </source>
</evidence>
<gene>
    <name evidence="2" type="ORF">MM171B02486_0005</name>
</gene>
<accession>A0A6M3X8K1</accession>